<feature type="transmembrane region" description="Helical" evidence="8">
    <location>
        <begin position="189"/>
        <end position="209"/>
    </location>
</feature>
<feature type="transmembrane region" description="Helical" evidence="8">
    <location>
        <begin position="491"/>
        <end position="507"/>
    </location>
</feature>
<feature type="transmembrane region" description="Helical" evidence="8">
    <location>
        <begin position="571"/>
        <end position="589"/>
    </location>
</feature>
<dbReference type="OrthoDB" id="9796052at2"/>
<evidence type="ECO:0000256" key="4">
    <source>
        <dbReference type="ARBA" id="ARBA00022692"/>
    </source>
</evidence>
<dbReference type="RefSeq" id="WP_116686990.1">
    <property type="nucleotide sequence ID" value="NZ_CAWNYD010000003.1"/>
</dbReference>
<evidence type="ECO:0000256" key="2">
    <source>
        <dbReference type="ARBA" id="ARBA00022475"/>
    </source>
</evidence>
<dbReference type="Proteomes" id="UP000244906">
    <property type="component" value="Unassembled WGS sequence"/>
</dbReference>
<feature type="transmembrane region" description="Helical" evidence="8">
    <location>
        <begin position="384"/>
        <end position="411"/>
    </location>
</feature>
<feature type="transmembrane region" description="Helical" evidence="8">
    <location>
        <begin position="302"/>
        <end position="319"/>
    </location>
</feature>
<feature type="transmembrane region" description="Helical" evidence="8">
    <location>
        <begin position="540"/>
        <end position="559"/>
    </location>
</feature>
<evidence type="ECO:0000259" key="9">
    <source>
        <dbReference type="Pfam" id="PF06808"/>
    </source>
</evidence>
<feature type="domain" description="TRAP C4-dicarboxylate transport system permease DctM subunit" evidence="9">
    <location>
        <begin position="307"/>
        <end position="689"/>
    </location>
</feature>
<feature type="transmembrane region" description="Helical" evidence="8">
    <location>
        <begin position="21"/>
        <end position="42"/>
    </location>
</feature>
<dbReference type="InterPro" id="IPR010656">
    <property type="entry name" value="DctM"/>
</dbReference>
<evidence type="ECO:0000313" key="10">
    <source>
        <dbReference type="EMBL" id="PVZ69656.1"/>
    </source>
</evidence>
<dbReference type="GO" id="GO:0022857">
    <property type="term" value="F:transmembrane transporter activity"/>
    <property type="evidence" value="ECO:0007669"/>
    <property type="project" value="UniProtKB-UniRule"/>
</dbReference>
<keyword evidence="2" id="KW-1003">Cell membrane</keyword>
<keyword evidence="4 8" id="KW-0812">Transmembrane</keyword>
<feature type="transmembrane region" description="Helical" evidence="8">
    <location>
        <begin position="423"/>
        <end position="445"/>
    </location>
</feature>
<comment type="function">
    <text evidence="7">Part of the tripartite ATP-independent periplasmic (TRAP) transport system.</text>
</comment>
<evidence type="ECO:0000313" key="11">
    <source>
        <dbReference type="Proteomes" id="UP000244906"/>
    </source>
</evidence>
<reference evidence="10 11" key="1">
    <citation type="submission" date="2018-04" db="EMBL/GenBank/DDBJ databases">
        <title>Thalassorhabdus spongiae gen. nov., sp. nov., isolated from a marine sponge in South-West Iceland.</title>
        <authorList>
            <person name="Knobloch S."/>
            <person name="Daussin A."/>
            <person name="Johannsson R."/>
            <person name="Marteinsson V.T."/>
        </authorList>
    </citation>
    <scope>NUCLEOTIDE SEQUENCE [LARGE SCALE GENOMIC DNA]</scope>
    <source>
        <strain evidence="10 11">Hp12</strain>
    </source>
</reference>
<feature type="transmembrane region" description="Helical" evidence="8">
    <location>
        <begin position="160"/>
        <end position="177"/>
    </location>
</feature>
<protein>
    <submittedName>
        <fullName evidence="10">C4-dicarboxylate ABC transporter</fullName>
    </submittedName>
</protein>
<dbReference type="Pfam" id="PF06808">
    <property type="entry name" value="DctM"/>
    <property type="match status" value="1"/>
</dbReference>
<evidence type="ECO:0000256" key="6">
    <source>
        <dbReference type="ARBA" id="ARBA00023136"/>
    </source>
</evidence>
<name>A0A2V1GU94_9GAMM</name>
<keyword evidence="7" id="KW-0813">Transport</keyword>
<dbReference type="InterPro" id="IPR004681">
    <property type="entry name" value="TRAP_DctM"/>
</dbReference>
<evidence type="ECO:0000256" key="1">
    <source>
        <dbReference type="ARBA" id="ARBA00004429"/>
    </source>
</evidence>
<keyword evidence="11" id="KW-1185">Reference proteome</keyword>
<keyword evidence="6 8" id="KW-0472">Membrane</keyword>
<comment type="subcellular location">
    <subcellularLocation>
        <location evidence="1 7">Cell inner membrane</location>
        <topology evidence="1 7">Multi-pass membrane protein</topology>
    </subcellularLocation>
</comment>
<feature type="transmembrane region" description="Helical" evidence="8">
    <location>
        <begin position="271"/>
        <end position="296"/>
    </location>
</feature>
<accession>A0A2V1GU94</accession>
<dbReference type="PANTHER" id="PTHR33362:SF2">
    <property type="entry name" value="TRAP TRANSPORTER LARGE PERMEASE PROTEIN"/>
    <property type="match status" value="1"/>
</dbReference>
<comment type="caution">
    <text evidence="10">The sequence shown here is derived from an EMBL/GenBank/DDBJ whole genome shotgun (WGS) entry which is preliminary data.</text>
</comment>
<feature type="transmembrane region" description="Helical" evidence="8">
    <location>
        <begin position="671"/>
        <end position="692"/>
    </location>
</feature>
<gene>
    <name evidence="10" type="ORF">DC094_10160</name>
</gene>
<dbReference type="EMBL" id="QDDL01000003">
    <property type="protein sequence ID" value="PVZ69656.1"/>
    <property type="molecule type" value="Genomic_DNA"/>
</dbReference>
<feature type="transmembrane region" description="Helical" evidence="8">
    <location>
        <begin position="620"/>
        <end position="643"/>
    </location>
</feature>
<evidence type="ECO:0000256" key="7">
    <source>
        <dbReference type="RuleBase" id="RU369079"/>
    </source>
</evidence>
<keyword evidence="3 7" id="KW-0997">Cell inner membrane</keyword>
<dbReference type="GO" id="GO:0005886">
    <property type="term" value="C:plasma membrane"/>
    <property type="evidence" value="ECO:0007669"/>
    <property type="project" value="UniProtKB-SubCell"/>
</dbReference>
<feature type="transmembrane region" description="Helical" evidence="8">
    <location>
        <begin position="466"/>
        <end position="485"/>
    </location>
</feature>
<evidence type="ECO:0000256" key="8">
    <source>
        <dbReference type="SAM" id="Phobius"/>
    </source>
</evidence>
<evidence type="ECO:0000256" key="5">
    <source>
        <dbReference type="ARBA" id="ARBA00022989"/>
    </source>
</evidence>
<evidence type="ECO:0000256" key="3">
    <source>
        <dbReference type="ARBA" id="ARBA00022519"/>
    </source>
</evidence>
<dbReference type="AlphaFoldDB" id="A0A2V1GU94"/>
<feature type="transmembrane region" description="Helical" evidence="8">
    <location>
        <begin position="596"/>
        <end position="614"/>
    </location>
</feature>
<sequence length="693" mass="77092">MDQPAPIELLKQRSLQEWASTLPAFILLIAIVFFSSAGMMHARMMELGNLWWSDYVELRSDLVQPTCNININVDARVAELAANANQQVPDELDLLFDEAPAAVDHSALKQSVEQSLAECQNSHQKWQSLSNGLTPSLIVWRWVEHQFEAITKVGVEQQRLLLAALVLLCGLTTALARKHISLRPCHSKIDYRVSAFSQMVASIIMLISITSFRNQTLASGIAVPTIHEILLLCWSGGFSVLTLVSLWQCISVPKETSGDESFSKALACIPLYAFMCGISGGYFFYTGHFSGLGIYLNQMMELSQLFLNVGLYVWIGMMLKQTRLAELVFDVLRPWQLPAELLGVITLLIAAWPTAWTGASGIFVIAVAAMVYQELRRAGARRQLALATTAMAGSMGVVLRPCLLVVIIAALNKQVTTRELFDWGIWVFLLSIGLFLLIVLLTSKINWQLTHWKNALPQSLAAAKKLIPYILICAVVLVLYQLVLGAALDEFNAPVILPVIMLSLLLYDRRLRKREPHESDDQAPFAFLLRIRLATNETTVHIGALLLMMGMTISIGGVFDRAEIMSLAPAQLANPWLAMSLLVCLLVLLGMVMDPYGAVILVTASITSLAYQSGINPVHFWMVALVAFELGYLSPPVALNHLLTRQVIGGREVWLAAHEHHKSFWRRHERYLLPMTTMGITLLLVAYVPLFFY</sequence>
<dbReference type="PANTHER" id="PTHR33362">
    <property type="entry name" value="SIALIC ACID TRAP TRANSPORTER PERMEASE PROTEIN SIAT-RELATED"/>
    <property type="match status" value="1"/>
</dbReference>
<keyword evidence="5 8" id="KW-1133">Transmembrane helix</keyword>
<proteinExistence type="predicted"/>
<organism evidence="10 11">
    <name type="scientific">Pelagibaculum spongiae</name>
    <dbReference type="NCBI Taxonomy" id="2080658"/>
    <lineage>
        <taxon>Bacteria</taxon>
        <taxon>Pseudomonadati</taxon>
        <taxon>Pseudomonadota</taxon>
        <taxon>Gammaproteobacteria</taxon>
        <taxon>Oceanospirillales</taxon>
        <taxon>Pelagibaculum</taxon>
    </lineage>
</organism>
<feature type="transmembrane region" description="Helical" evidence="8">
    <location>
        <begin position="229"/>
        <end position="250"/>
    </location>
</feature>